<dbReference type="SUPFAM" id="SSF53182">
    <property type="entry name" value="Pyrrolidone carboxyl peptidase (pyroglutamate aminopeptidase)"/>
    <property type="match status" value="1"/>
</dbReference>
<dbReference type="PANTHER" id="PTHR23402">
    <property type="entry name" value="PROTEASE FAMILY C15 PYROGLUTAMYL-PEPTIDASE I-RELATED"/>
    <property type="match status" value="1"/>
</dbReference>
<evidence type="ECO:0000256" key="9">
    <source>
        <dbReference type="SAM" id="MobiDB-lite"/>
    </source>
</evidence>
<dbReference type="EMBL" id="JTFC01000042">
    <property type="protein sequence ID" value="RUS52577.1"/>
    <property type="molecule type" value="Genomic_DNA"/>
</dbReference>
<evidence type="ECO:0000256" key="6">
    <source>
        <dbReference type="ARBA" id="ARBA00022807"/>
    </source>
</evidence>
<accession>A0A433RQF5</accession>
<gene>
    <name evidence="10" type="ORF">QI30_17655</name>
</gene>
<dbReference type="PRINTS" id="PR00706">
    <property type="entry name" value="PYROGLUPTASE"/>
</dbReference>
<dbReference type="OrthoDB" id="9779738at2"/>
<evidence type="ECO:0000256" key="2">
    <source>
        <dbReference type="ARBA" id="ARBA00019191"/>
    </source>
</evidence>
<dbReference type="GO" id="GO:0006508">
    <property type="term" value="P:proteolysis"/>
    <property type="evidence" value="ECO:0007669"/>
    <property type="project" value="UniProtKB-KW"/>
</dbReference>
<dbReference type="InterPro" id="IPR029762">
    <property type="entry name" value="PGP-I_bact-type"/>
</dbReference>
<dbReference type="GO" id="GO:0005829">
    <property type="term" value="C:cytosol"/>
    <property type="evidence" value="ECO:0007669"/>
    <property type="project" value="InterPro"/>
</dbReference>
<evidence type="ECO:0000256" key="3">
    <source>
        <dbReference type="ARBA" id="ARBA00022490"/>
    </source>
</evidence>
<keyword evidence="11" id="KW-1185">Reference proteome</keyword>
<comment type="caution">
    <text evidence="10">The sequence shown here is derived from an EMBL/GenBank/DDBJ whole genome shotgun (WGS) entry which is preliminary data.</text>
</comment>
<dbReference type="RefSeq" id="WP_126991920.1">
    <property type="nucleotide sequence ID" value="NZ_JTFC01000042.1"/>
</dbReference>
<feature type="region of interest" description="Disordered" evidence="9">
    <location>
        <begin position="82"/>
        <end position="108"/>
    </location>
</feature>
<dbReference type="Gene3D" id="3.40.630.20">
    <property type="entry name" value="Peptidase C15, pyroglutamyl peptidase I-like"/>
    <property type="match status" value="1"/>
</dbReference>
<dbReference type="PANTHER" id="PTHR23402:SF1">
    <property type="entry name" value="PYROGLUTAMYL-PEPTIDASE I"/>
    <property type="match status" value="1"/>
</dbReference>
<dbReference type="Pfam" id="PF01470">
    <property type="entry name" value="Peptidase_C15"/>
    <property type="match status" value="1"/>
</dbReference>
<keyword evidence="6" id="KW-0788">Thiol protease</keyword>
<sequence length="201" mass="22198">MRLLLTGFEPFLDYEVNPTMPIVEALNGTQIGEYDIIGRILPVSFKEAQQAFVELIEDIEPDSIISLGVAVGRFHITPERVAINMRDSNEPDNDGNTPQGEEIRDGEEPSYFSTLPVQEIVDALKQAGYPAKVSNTAGTYVCNTIMYEGLHYAAARQIPSGFIHIPANFDLAIVLGNVPGWHDRDLLATIQIAIETVLKTR</sequence>
<keyword evidence="3" id="KW-0963">Cytoplasm</keyword>
<protein>
    <recommendedName>
        <fullName evidence="2">Pyrrolidone-carboxylate peptidase</fullName>
    </recommendedName>
    <alternativeName>
        <fullName evidence="7">5-oxoprolyl-peptidase</fullName>
    </alternativeName>
    <alternativeName>
        <fullName evidence="8">Pyroglutamyl-peptidase I</fullName>
    </alternativeName>
</protein>
<keyword evidence="5" id="KW-0378">Hydrolase</keyword>
<dbReference type="GO" id="GO:0016920">
    <property type="term" value="F:pyroglutamyl-peptidase activity"/>
    <property type="evidence" value="ECO:0007669"/>
    <property type="project" value="InterPro"/>
</dbReference>
<evidence type="ECO:0000313" key="10">
    <source>
        <dbReference type="EMBL" id="RUS52577.1"/>
    </source>
</evidence>
<evidence type="ECO:0000256" key="7">
    <source>
        <dbReference type="ARBA" id="ARBA00030836"/>
    </source>
</evidence>
<dbReference type="NCBIfam" id="TIGR00504">
    <property type="entry name" value="pyro_pdase"/>
    <property type="match status" value="1"/>
</dbReference>
<keyword evidence="4" id="KW-0645">Protease</keyword>
<organism evidence="10 11">
    <name type="scientific">Candidatus Kurthia intestinigallinarum</name>
    <dbReference type="NCBI Taxonomy" id="1562256"/>
    <lineage>
        <taxon>Bacteria</taxon>
        <taxon>Bacillati</taxon>
        <taxon>Bacillota</taxon>
        <taxon>Bacilli</taxon>
        <taxon>Bacillales</taxon>
        <taxon>Caryophanaceae</taxon>
        <taxon>Kurthia</taxon>
    </lineage>
</organism>
<name>A0A433RQF5_9BACL</name>
<comment type="similarity">
    <text evidence="1">Belongs to the peptidase C15 family.</text>
</comment>
<dbReference type="CDD" id="cd00501">
    <property type="entry name" value="Peptidase_C15"/>
    <property type="match status" value="1"/>
</dbReference>
<evidence type="ECO:0000256" key="4">
    <source>
        <dbReference type="ARBA" id="ARBA00022670"/>
    </source>
</evidence>
<dbReference type="InterPro" id="IPR000816">
    <property type="entry name" value="Peptidase_C15"/>
</dbReference>
<dbReference type="NCBIfam" id="NF009676">
    <property type="entry name" value="PRK13197.1"/>
    <property type="match status" value="1"/>
</dbReference>
<proteinExistence type="inferred from homology"/>
<evidence type="ECO:0000256" key="5">
    <source>
        <dbReference type="ARBA" id="ARBA00022801"/>
    </source>
</evidence>
<dbReference type="Proteomes" id="UP000288623">
    <property type="component" value="Unassembled WGS sequence"/>
</dbReference>
<reference evidence="10 11" key="1">
    <citation type="submission" date="2014-11" db="EMBL/GenBank/DDBJ databases">
        <title>Genome sequence and analysis of novel Kurthia sp.</title>
        <authorList>
            <person name="Lawson J.N."/>
            <person name="Gonzalez J.E."/>
            <person name="Rinauldi L."/>
            <person name="Xuan Z."/>
            <person name="Firman A."/>
            <person name="Shaddox L."/>
            <person name="Trudeau A."/>
            <person name="Shah S."/>
            <person name="Reiman D."/>
        </authorList>
    </citation>
    <scope>NUCLEOTIDE SEQUENCE [LARGE SCALE GENOMIC DNA]</scope>
    <source>
        <strain evidence="10 11">3B1D</strain>
    </source>
</reference>
<evidence type="ECO:0000256" key="1">
    <source>
        <dbReference type="ARBA" id="ARBA00006641"/>
    </source>
</evidence>
<dbReference type="InterPro" id="IPR016125">
    <property type="entry name" value="Peptidase_C15-like"/>
</dbReference>
<evidence type="ECO:0000256" key="8">
    <source>
        <dbReference type="ARBA" id="ARBA00031559"/>
    </source>
</evidence>
<evidence type="ECO:0000313" key="11">
    <source>
        <dbReference type="Proteomes" id="UP000288623"/>
    </source>
</evidence>
<dbReference type="AlphaFoldDB" id="A0A433RQF5"/>
<dbReference type="InterPro" id="IPR036440">
    <property type="entry name" value="Peptidase_C15-like_sf"/>
</dbReference>
<dbReference type="PIRSF" id="PIRSF015592">
    <property type="entry name" value="Prld-crbxl_pptds"/>
    <property type="match status" value="1"/>
</dbReference>